<evidence type="ECO:0000313" key="1">
    <source>
        <dbReference type="EMBL" id="ANO58285.1"/>
    </source>
</evidence>
<dbReference type="AlphaFoldDB" id="A0A1B0Z313"/>
<accession>A0A1B0Z313</accession>
<organism evidence="1">
    <name type="scientific">uncultured Alphaproteobacteria bacterium</name>
    <dbReference type="NCBI Taxonomy" id="91750"/>
    <lineage>
        <taxon>Bacteria</taxon>
        <taxon>Pseudomonadati</taxon>
        <taxon>Pseudomonadota</taxon>
        <taxon>Alphaproteobacteria</taxon>
        <taxon>environmental samples</taxon>
    </lineage>
</organism>
<proteinExistence type="predicted"/>
<dbReference type="EMBL" id="KT997804">
    <property type="protein sequence ID" value="ANO58285.1"/>
    <property type="molecule type" value="Genomic_DNA"/>
</dbReference>
<name>A0A1B0Z313_9PROT</name>
<protein>
    <submittedName>
        <fullName evidence="1">Uncharacterized protein</fullName>
    </submittedName>
</protein>
<sequence>MSHYYAAITSSARKNKATARGHKSTGISGWAGSYEGVIAYDIYHCDGTDYVCVEQRTHPSDGFETVDVLYNGPLGVFKARSLREAS</sequence>
<reference evidence="1" key="1">
    <citation type="submission" date="2015-11" db="EMBL/GenBank/DDBJ databases">
        <title>Genomes of Abundant and Widespread Viruses from the Deep Ocean.</title>
        <authorList>
            <person name="Mizuno C.M."/>
            <person name="Ghai R."/>
            <person name="Saghai A."/>
            <person name="Lopez-Garcia P."/>
            <person name="Rodriguez-Valera F."/>
        </authorList>
    </citation>
    <scope>NUCLEOTIDE SEQUENCE</scope>
</reference>